<name>X1J4C3_9ZZZZ</name>
<comment type="caution">
    <text evidence="1">The sequence shown here is derived from an EMBL/GenBank/DDBJ whole genome shotgun (WGS) entry which is preliminary data.</text>
</comment>
<dbReference type="AlphaFoldDB" id="X1J4C3"/>
<gene>
    <name evidence="1" type="ORF">S03H2_60364</name>
</gene>
<sequence length="110" mass="12730">MLSEATLEGWRKLNAFRQEWGLDEIPIPDFNNYLSMAEVEQFLALTCHYRETIDFSSSYHIGTRVIKPLLAKALGIDNVADPLTQWNEWCSLLPPTGQWGVQKLMVFEKR</sequence>
<proteinExistence type="predicted"/>
<reference evidence="1" key="1">
    <citation type="journal article" date="2014" name="Front. Microbiol.">
        <title>High frequency of phylogenetically diverse reductive dehalogenase-homologous genes in deep subseafloor sedimentary metagenomes.</title>
        <authorList>
            <person name="Kawai M."/>
            <person name="Futagami T."/>
            <person name="Toyoda A."/>
            <person name="Takaki Y."/>
            <person name="Nishi S."/>
            <person name="Hori S."/>
            <person name="Arai W."/>
            <person name="Tsubouchi T."/>
            <person name="Morono Y."/>
            <person name="Uchiyama I."/>
            <person name="Ito T."/>
            <person name="Fujiyama A."/>
            <person name="Inagaki F."/>
            <person name="Takami H."/>
        </authorList>
    </citation>
    <scope>NUCLEOTIDE SEQUENCE</scope>
    <source>
        <strain evidence="1">Expedition CK06-06</strain>
    </source>
</reference>
<evidence type="ECO:0000313" key="1">
    <source>
        <dbReference type="EMBL" id="GAH88832.1"/>
    </source>
</evidence>
<accession>X1J4C3</accession>
<organism evidence="1">
    <name type="scientific">marine sediment metagenome</name>
    <dbReference type="NCBI Taxonomy" id="412755"/>
    <lineage>
        <taxon>unclassified sequences</taxon>
        <taxon>metagenomes</taxon>
        <taxon>ecological metagenomes</taxon>
    </lineage>
</organism>
<protein>
    <submittedName>
        <fullName evidence="1">Uncharacterized protein</fullName>
    </submittedName>
</protein>
<dbReference type="EMBL" id="BARU01038891">
    <property type="protein sequence ID" value="GAH88832.1"/>
    <property type="molecule type" value="Genomic_DNA"/>
</dbReference>